<dbReference type="EMBL" id="JAULSV010000004">
    <property type="protein sequence ID" value="KAK0646406.1"/>
    <property type="molecule type" value="Genomic_DNA"/>
</dbReference>
<protein>
    <submittedName>
        <fullName evidence="1">Uncharacterized protein</fullName>
    </submittedName>
</protein>
<comment type="caution">
    <text evidence="1">The sequence shown here is derived from an EMBL/GenBank/DDBJ whole genome shotgun (WGS) entry which is preliminary data.</text>
</comment>
<evidence type="ECO:0000313" key="2">
    <source>
        <dbReference type="Proteomes" id="UP001174936"/>
    </source>
</evidence>
<keyword evidence="2" id="KW-1185">Reference proteome</keyword>
<dbReference type="AlphaFoldDB" id="A0AA39Y7F9"/>
<proteinExistence type="predicted"/>
<sequence length="389" mass="43614">MFGVASANALRGLRGGSRVFGALSKTTTTQRRLLSSTQSRQASKIIHFTKCSSPELDETLKTIREQLILPVYLPVEQRKKIYSEKNKAALDRDPITVEIDGEVVQFGYRDMMQLPNTRYLMKQAITAMKTPADFNNLWPLLEGVCFQAGRQMPPMVFRRALRKADNAGCLGVILECVKNVKKTKFRLDDHELVAHLLLAIQRVAFRSGWQEQETVRALKRVQLVLDLLEGEPEHQEWVKRNTKVKFAYPFHRDPIFLAAGLHMGAALALKHHKGKDMDGVAGYARQLVALWPESAGLLELQPKSAFVVDGVDYLMNPQQTITIGSVVVSALRLAAKVVEPELAAELEKRAALVQPEVDRAVAELDDGRREWFLELAGHKELFGPESLLA</sequence>
<reference evidence="1" key="1">
    <citation type="submission" date="2023-06" db="EMBL/GenBank/DDBJ databases">
        <title>Genome-scale phylogeny and comparative genomics of the fungal order Sordariales.</title>
        <authorList>
            <consortium name="Lawrence Berkeley National Laboratory"/>
            <person name="Hensen N."/>
            <person name="Bonometti L."/>
            <person name="Westerberg I."/>
            <person name="Brannstrom I.O."/>
            <person name="Guillou S."/>
            <person name="Cros-Aarteil S."/>
            <person name="Calhoun S."/>
            <person name="Haridas S."/>
            <person name="Kuo A."/>
            <person name="Mondo S."/>
            <person name="Pangilinan J."/>
            <person name="Riley R."/>
            <person name="Labutti K."/>
            <person name="Andreopoulos B."/>
            <person name="Lipzen A."/>
            <person name="Chen C."/>
            <person name="Yanf M."/>
            <person name="Daum C."/>
            <person name="Ng V."/>
            <person name="Clum A."/>
            <person name="Steindorff A."/>
            <person name="Ohm R."/>
            <person name="Martin F."/>
            <person name="Silar P."/>
            <person name="Natvig D."/>
            <person name="Lalanne C."/>
            <person name="Gautier V."/>
            <person name="Ament-Velasquez S.L."/>
            <person name="Kruys A."/>
            <person name="Hutchinson M.I."/>
            <person name="Powell A.J."/>
            <person name="Barry K."/>
            <person name="Miller A.N."/>
            <person name="Grigoriev I.V."/>
            <person name="Debuchy R."/>
            <person name="Gladieux P."/>
            <person name="Thoren M.H."/>
            <person name="Johannesson H."/>
        </authorList>
    </citation>
    <scope>NUCLEOTIDE SEQUENCE</scope>
    <source>
        <strain evidence="1">SMH2532-1</strain>
    </source>
</reference>
<accession>A0AA39Y7F9</accession>
<name>A0AA39Y7F9_9PEZI</name>
<evidence type="ECO:0000313" key="1">
    <source>
        <dbReference type="EMBL" id="KAK0646406.1"/>
    </source>
</evidence>
<dbReference type="Proteomes" id="UP001174936">
    <property type="component" value="Unassembled WGS sequence"/>
</dbReference>
<organism evidence="1 2">
    <name type="scientific">Cercophora newfieldiana</name>
    <dbReference type="NCBI Taxonomy" id="92897"/>
    <lineage>
        <taxon>Eukaryota</taxon>
        <taxon>Fungi</taxon>
        <taxon>Dikarya</taxon>
        <taxon>Ascomycota</taxon>
        <taxon>Pezizomycotina</taxon>
        <taxon>Sordariomycetes</taxon>
        <taxon>Sordariomycetidae</taxon>
        <taxon>Sordariales</taxon>
        <taxon>Lasiosphaeriaceae</taxon>
        <taxon>Cercophora</taxon>
    </lineage>
</organism>
<gene>
    <name evidence="1" type="ORF">B0T16DRAFT_458328</name>
</gene>